<dbReference type="PANTHER" id="PTHR33048:SF57">
    <property type="entry name" value="INTEGRAL MEMBRANE PROTEIN-RELATED"/>
    <property type="match status" value="1"/>
</dbReference>
<keyword evidence="2 7" id="KW-0812">Transmembrane</keyword>
<dbReference type="InterPro" id="IPR052337">
    <property type="entry name" value="SAT4-like"/>
</dbReference>
<sequence>MALICSCGTASIMIWSVYWAGSGHHIQNVAPQHRTRIFVAFSAGQPVWGAANTFVKISILHLYITIFPSERFIKVCYGTMVVSTLYFLSVLMETFLLCTPVQFNWDKSITTGTCNKNSNVAFILAGTTNLIIDVFVVLLPMPTLWRLQLPMDRKIGIMAMFSLGIGICVISLMRVIYVARMDLVDFTYASADLAVWSVLEPTLGVVNASLPVLRPVLARIFSSPAFDWARTSAGSRRTQGTGDGSDRSKQTPLWRDKLQSKSEGSKHFKRIPDAYPLDTIDLVGHSQSRDDAV</sequence>
<dbReference type="OrthoDB" id="10017208at2759"/>
<evidence type="ECO:0000256" key="6">
    <source>
        <dbReference type="SAM" id="MobiDB-lite"/>
    </source>
</evidence>
<comment type="subcellular location">
    <subcellularLocation>
        <location evidence="1">Membrane</location>
        <topology evidence="1">Multi-pass membrane protein</topology>
    </subcellularLocation>
</comment>
<evidence type="ECO:0000313" key="9">
    <source>
        <dbReference type="EMBL" id="KAF1921299.1"/>
    </source>
</evidence>
<dbReference type="InterPro" id="IPR049326">
    <property type="entry name" value="Rhodopsin_dom_fungi"/>
</dbReference>
<feature type="compositionally biased region" description="Basic and acidic residues" evidence="6">
    <location>
        <begin position="244"/>
        <end position="270"/>
    </location>
</feature>
<evidence type="ECO:0000256" key="3">
    <source>
        <dbReference type="ARBA" id="ARBA00022989"/>
    </source>
</evidence>
<feature type="transmembrane region" description="Helical" evidence="7">
    <location>
        <begin position="79"/>
        <end position="103"/>
    </location>
</feature>
<feature type="transmembrane region" description="Helical" evidence="7">
    <location>
        <begin position="123"/>
        <end position="145"/>
    </location>
</feature>
<organism evidence="9 10">
    <name type="scientific">Ampelomyces quisqualis</name>
    <name type="common">Powdery mildew agent</name>
    <dbReference type="NCBI Taxonomy" id="50730"/>
    <lineage>
        <taxon>Eukaryota</taxon>
        <taxon>Fungi</taxon>
        <taxon>Dikarya</taxon>
        <taxon>Ascomycota</taxon>
        <taxon>Pezizomycotina</taxon>
        <taxon>Dothideomycetes</taxon>
        <taxon>Pleosporomycetidae</taxon>
        <taxon>Pleosporales</taxon>
        <taxon>Pleosporineae</taxon>
        <taxon>Phaeosphaeriaceae</taxon>
        <taxon>Ampelomyces</taxon>
    </lineage>
</organism>
<dbReference type="EMBL" id="ML979132">
    <property type="protein sequence ID" value="KAF1921299.1"/>
    <property type="molecule type" value="Genomic_DNA"/>
</dbReference>
<proteinExistence type="inferred from homology"/>
<keyword evidence="4 7" id="KW-0472">Membrane</keyword>
<reference evidence="9" key="1">
    <citation type="journal article" date="2020" name="Stud. Mycol.">
        <title>101 Dothideomycetes genomes: a test case for predicting lifestyles and emergence of pathogens.</title>
        <authorList>
            <person name="Haridas S."/>
            <person name="Albert R."/>
            <person name="Binder M."/>
            <person name="Bloem J."/>
            <person name="Labutti K."/>
            <person name="Salamov A."/>
            <person name="Andreopoulos B."/>
            <person name="Baker S."/>
            <person name="Barry K."/>
            <person name="Bills G."/>
            <person name="Bluhm B."/>
            <person name="Cannon C."/>
            <person name="Castanera R."/>
            <person name="Culley D."/>
            <person name="Daum C."/>
            <person name="Ezra D."/>
            <person name="Gonzalez J."/>
            <person name="Henrissat B."/>
            <person name="Kuo A."/>
            <person name="Liang C."/>
            <person name="Lipzen A."/>
            <person name="Lutzoni F."/>
            <person name="Magnuson J."/>
            <person name="Mondo S."/>
            <person name="Nolan M."/>
            <person name="Ohm R."/>
            <person name="Pangilinan J."/>
            <person name="Park H.-J."/>
            <person name="Ramirez L."/>
            <person name="Alfaro M."/>
            <person name="Sun H."/>
            <person name="Tritt A."/>
            <person name="Yoshinaga Y."/>
            <person name="Zwiers L.-H."/>
            <person name="Turgeon B."/>
            <person name="Goodwin S."/>
            <person name="Spatafora J."/>
            <person name="Crous P."/>
            <person name="Grigoriev I."/>
        </authorList>
    </citation>
    <scope>NUCLEOTIDE SEQUENCE</scope>
    <source>
        <strain evidence="9">HMLAC05119</strain>
    </source>
</reference>
<keyword evidence="3 7" id="KW-1133">Transmembrane helix</keyword>
<feature type="domain" description="Rhodopsin" evidence="8">
    <location>
        <begin position="2"/>
        <end position="219"/>
    </location>
</feature>
<name>A0A6A5R1L7_AMPQU</name>
<accession>A0A6A5R1L7</accession>
<evidence type="ECO:0000313" key="10">
    <source>
        <dbReference type="Proteomes" id="UP000800096"/>
    </source>
</evidence>
<dbReference type="AlphaFoldDB" id="A0A6A5R1L7"/>
<protein>
    <recommendedName>
        <fullName evidence="8">Rhodopsin domain-containing protein</fullName>
    </recommendedName>
</protein>
<evidence type="ECO:0000256" key="4">
    <source>
        <dbReference type="ARBA" id="ARBA00023136"/>
    </source>
</evidence>
<gene>
    <name evidence="9" type="ORF">BDU57DRAFT_510041</name>
</gene>
<dbReference type="Pfam" id="PF20684">
    <property type="entry name" value="Fung_rhodopsin"/>
    <property type="match status" value="1"/>
</dbReference>
<keyword evidence="10" id="KW-1185">Reference proteome</keyword>
<dbReference type="GO" id="GO:0016020">
    <property type="term" value="C:membrane"/>
    <property type="evidence" value="ECO:0007669"/>
    <property type="project" value="UniProtKB-SubCell"/>
</dbReference>
<dbReference type="Proteomes" id="UP000800096">
    <property type="component" value="Unassembled WGS sequence"/>
</dbReference>
<evidence type="ECO:0000256" key="5">
    <source>
        <dbReference type="ARBA" id="ARBA00038359"/>
    </source>
</evidence>
<feature type="transmembrane region" description="Helical" evidence="7">
    <location>
        <begin position="157"/>
        <end position="177"/>
    </location>
</feature>
<feature type="region of interest" description="Disordered" evidence="6">
    <location>
        <begin position="232"/>
        <end position="270"/>
    </location>
</feature>
<feature type="transmembrane region" description="Helical" evidence="7">
    <location>
        <begin position="47"/>
        <end position="67"/>
    </location>
</feature>
<evidence type="ECO:0000256" key="2">
    <source>
        <dbReference type="ARBA" id="ARBA00022692"/>
    </source>
</evidence>
<evidence type="ECO:0000256" key="7">
    <source>
        <dbReference type="SAM" id="Phobius"/>
    </source>
</evidence>
<evidence type="ECO:0000256" key="1">
    <source>
        <dbReference type="ARBA" id="ARBA00004141"/>
    </source>
</evidence>
<evidence type="ECO:0000259" key="8">
    <source>
        <dbReference type="Pfam" id="PF20684"/>
    </source>
</evidence>
<dbReference type="PANTHER" id="PTHR33048">
    <property type="entry name" value="PTH11-LIKE INTEGRAL MEMBRANE PROTEIN (AFU_ORTHOLOGUE AFUA_5G11245)"/>
    <property type="match status" value="1"/>
</dbReference>
<comment type="similarity">
    <text evidence="5">Belongs to the SAT4 family.</text>
</comment>